<dbReference type="Gene3D" id="1.10.287.470">
    <property type="entry name" value="Helix hairpin bin"/>
    <property type="match status" value="1"/>
</dbReference>
<dbReference type="RefSeq" id="WP_245727149.1">
    <property type="nucleotide sequence ID" value="NZ_FNAH01000003.1"/>
</dbReference>
<dbReference type="PANTHER" id="PTHR30469:SF15">
    <property type="entry name" value="HLYD FAMILY OF SECRETION PROTEINS"/>
    <property type="match status" value="1"/>
</dbReference>
<protein>
    <submittedName>
        <fullName evidence="6">RND family efflux transporter, MFP subunit</fullName>
    </submittedName>
</protein>
<dbReference type="STRING" id="591205.SAMN05421538_103149"/>
<evidence type="ECO:0000256" key="1">
    <source>
        <dbReference type="ARBA" id="ARBA00009477"/>
    </source>
</evidence>
<keyword evidence="2" id="KW-0175">Coiled coil</keyword>
<dbReference type="GO" id="GO:1990281">
    <property type="term" value="C:efflux pump complex"/>
    <property type="evidence" value="ECO:0007669"/>
    <property type="project" value="TreeGrafter"/>
</dbReference>
<evidence type="ECO:0000313" key="7">
    <source>
        <dbReference type="Proteomes" id="UP000199344"/>
    </source>
</evidence>
<accession>A0A1G6Z3N4</accession>
<proteinExistence type="inferred from homology"/>
<evidence type="ECO:0000259" key="4">
    <source>
        <dbReference type="Pfam" id="PF25954"/>
    </source>
</evidence>
<organism evidence="6 7">
    <name type="scientific">Paracoccus isoporae</name>
    <dbReference type="NCBI Taxonomy" id="591205"/>
    <lineage>
        <taxon>Bacteria</taxon>
        <taxon>Pseudomonadati</taxon>
        <taxon>Pseudomonadota</taxon>
        <taxon>Alphaproteobacteria</taxon>
        <taxon>Rhodobacterales</taxon>
        <taxon>Paracoccaceae</taxon>
        <taxon>Paracoccus</taxon>
    </lineage>
</organism>
<dbReference type="Pfam" id="PF25967">
    <property type="entry name" value="RND-MFP_C"/>
    <property type="match status" value="1"/>
</dbReference>
<dbReference type="GO" id="GO:0015562">
    <property type="term" value="F:efflux transmembrane transporter activity"/>
    <property type="evidence" value="ECO:0007669"/>
    <property type="project" value="TreeGrafter"/>
</dbReference>
<evidence type="ECO:0000256" key="2">
    <source>
        <dbReference type="SAM" id="Coils"/>
    </source>
</evidence>
<keyword evidence="7" id="KW-1185">Reference proteome</keyword>
<dbReference type="EMBL" id="FNAH01000003">
    <property type="protein sequence ID" value="SDD97228.1"/>
    <property type="molecule type" value="Genomic_DNA"/>
</dbReference>
<sequence length="364" mass="38321">MIRAALFVMAALAAPAAQAIELPWSGGEEATATAPVIRPVVSIVVADHPSQRRSFAGVVAAATEVQLGFQTLGRLSARPVDVGETVKTGALLAELAPDDLQDNVRAARAAVETAEVTQETASLTAERVRGLARRNVASTARLEQAERELKSAEAGLRQARSELARAEDAEGFARLMAPFDGVVSAVFENPGAVVGAGTPVLTLSDESTREAMIDLPEVALSTMPVGTDMTIWLEADPDTRVSGQIERVEPLADAATRTRRVHVAMDDSTSFRLNSLIRAQRAGDAGSALSVPEPALTGTGDAVAVWVIHRQDGAAQVEHRPVETGERFAGQVQILSGLSVGEEVVIRGVNSLQDGQPVGRRVRP</sequence>
<dbReference type="PANTHER" id="PTHR30469">
    <property type="entry name" value="MULTIDRUG RESISTANCE PROTEIN MDTA"/>
    <property type="match status" value="1"/>
</dbReference>
<feature type="signal peptide" evidence="3">
    <location>
        <begin position="1"/>
        <end position="19"/>
    </location>
</feature>
<evidence type="ECO:0000313" key="6">
    <source>
        <dbReference type="EMBL" id="SDD97228.1"/>
    </source>
</evidence>
<feature type="domain" description="Multidrug resistance protein MdtA-like C-terminal permuted SH3" evidence="5">
    <location>
        <begin position="288"/>
        <end position="349"/>
    </location>
</feature>
<dbReference type="Gene3D" id="2.40.420.20">
    <property type="match status" value="1"/>
</dbReference>
<dbReference type="InterPro" id="IPR058792">
    <property type="entry name" value="Beta-barrel_RND_2"/>
</dbReference>
<feature type="domain" description="CusB-like beta-barrel" evidence="4">
    <location>
        <begin position="213"/>
        <end position="268"/>
    </location>
</feature>
<feature type="coiled-coil region" evidence="2">
    <location>
        <begin position="128"/>
        <end position="169"/>
    </location>
</feature>
<dbReference type="AlphaFoldDB" id="A0A1G6Z3N4"/>
<dbReference type="SUPFAM" id="SSF111369">
    <property type="entry name" value="HlyD-like secretion proteins"/>
    <property type="match status" value="1"/>
</dbReference>
<evidence type="ECO:0000256" key="3">
    <source>
        <dbReference type="SAM" id="SignalP"/>
    </source>
</evidence>
<dbReference type="Gene3D" id="2.40.50.100">
    <property type="match status" value="1"/>
</dbReference>
<dbReference type="InterPro" id="IPR006143">
    <property type="entry name" value="RND_pump_MFP"/>
</dbReference>
<dbReference type="InterPro" id="IPR058627">
    <property type="entry name" value="MdtA-like_C"/>
</dbReference>
<evidence type="ECO:0000259" key="5">
    <source>
        <dbReference type="Pfam" id="PF25967"/>
    </source>
</evidence>
<dbReference type="Pfam" id="PF25954">
    <property type="entry name" value="Beta-barrel_RND_2"/>
    <property type="match status" value="1"/>
</dbReference>
<name>A0A1G6Z3N4_9RHOB</name>
<dbReference type="Gene3D" id="2.40.30.170">
    <property type="match status" value="1"/>
</dbReference>
<feature type="chain" id="PRO_5011449291" evidence="3">
    <location>
        <begin position="20"/>
        <end position="364"/>
    </location>
</feature>
<dbReference type="NCBIfam" id="TIGR01730">
    <property type="entry name" value="RND_mfp"/>
    <property type="match status" value="1"/>
</dbReference>
<comment type="similarity">
    <text evidence="1">Belongs to the membrane fusion protein (MFP) (TC 8.A.1) family.</text>
</comment>
<gene>
    <name evidence="6" type="ORF">SAMN05421538_103149</name>
</gene>
<reference evidence="6 7" key="1">
    <citation type="submission" date="2016-10" db="EMBL/GenBank/DDBJ databases">
        <authorList>
            <person name="de Groot N.N."/>
        </authorList>
    </citation>
    <scope>NUCLEOTIDE SEQUENCE [LARGE SCALE GENOMIC DNA]</scope>
    <source>
        <strain evidence="6 7">DSM 22220</strain>
    </source>
</reference>
<keyword evidence="3" id="KW-0732">Signal</keyword>
<dbReference type="Proteomes" id="UP000199344">
    <property type="component" value="Unassembled WGS sequence"/>
</dbReference>